<organism evidence="3 4">
    <name type="scientific">Nocardioides faecalis</name>
    <dbReference type="NCBI Taxonomy" id="2803858"/>
    <lineage>
        <taxon>Bacteria</taxon>
        <taxon>Bacillati</taxon>
        <taxon>Actinomycetota</taxon>
        <taxon>Actinomycetes</taxon>
        <taxon>Propionibacteriales</taxon>
        <taxon>Nocardioidaceae</taxon>
        <taxon>Nocardioides</taxon>
    </lineage>
</organism>
<evidence type="ECO:0000259" key="2">
    <source>
        <dbReference type="Pfam" id="PF04577"/>
    </source>
</evidence>
<evidence type="ECO:0000313" key="3">
    <source>
        <dbReference type="EMBL" id="MBM9461037.1"/>
    </source>
</evidence>
<feature type="domain" description="Glycosyltransferase 61 catalytic" evidence="2">
    <location>
        <begin position="384"/>
        <end position="563"/>
    </location>
</feature>
<dbReference type="InterPro" id="IPR049625">
    <property type="entry name" value="Glyco_transf_61_cat"/>
</dbReference>
<dbReference type="Proteomes" id="UP000663791">
    <property type="component" value="Unassembled WGS sequence"/>
</dbReference>
<evidence type="ECO:0000313" key="4">
    <source>
        <dbReference type="Proteomes" id="UP000663791"/>
    </source>
</evidence>
<feature type="region of interest" description="Disordered" evidence="1">
    <location>
        <begin position="139"/>
        <end position="173"/>
    </location>
</feature>
<accession>A0A939BWV9</accession>
<dbReference type="AlphaFoldDB" id="A0A939BWV9"/>
<evidence type="ECO:0000256" key="1">
    <source>
        <dbReference type="SAM" id="MobiDB-lite"/>
    </source>
</evidence>
<dbReference type="Pfam" id="PF04577">
    <property type="entry name" value="Glyco_transf_61"/>
    <property type="match status" value="1"/>
</dbReference>
<name>A0A939BWV9_9ACTN</name>
<reference evidence="3" key="1">
    <citation type="submission" date="2021-01" db="EMBL/GenBank/DDBJ databases">
        <title>Novel species in genus Nocardioides.</title>
        <authorList>
            <person name="Zhang G."/>
        </authorList>
    </citation>
    <scope>NUCLEOTIDE SEQUENCE</scope>
    <source>
        <strain evidence="3">Zg-536</strain>
    </source>
</reference>
<comment type="caution">
    <text evidence="3">The sequence shown here is derived from an EMBL/GenBank/DDBJ whole genome shotgun (WGS) entry which is preliminary data.</text>
</comment>
<dbReference type="EMBL" id="JAERTX010000013">
    <property type="protein sequence ID" value="MBM9461037.1"/>
    <property type="molecule type" value="Genomic_DNA"/>
</dbReference>
<gene>
    <name evidence="3" type="ORF">JK386_14140</name>
</gene>
<dbReference type="RefSeq" id="WP_205292346.1">
    <property type="nucleotide sequence ID" value="NZ_CP074406.1"/>
</dbReference>
<keyword evidence="4" id="KW-1185">Reference proteome</keyword>
<sequence length="633" mass="71345">MRLLRKRVAPDAARPALHEIAAQQRWGRRRPHRAFWEMVAEEVTPRSTARVVVVGKRVRTARRTLLEHAPGLRVTMVKADSDVSETHVRLSIRGPYDVVIDLADAGSHDQVRLFRRTFWHLRPDGVYLVRQLLPHTDADADADAESDADTESDAERDTGTDTALAAAEAAEDAEDAALLGAPEALPNENLPEHEPEPSDLWGMLSEAQEARLHDLADHRGVGVHFRDIVALAGALGRLEIRSKMLRLVKAMPSSPKLREEEVDAVLEKRPGIGALLDKVPATSWRPDVDYHLNRPQDPFVPATFHCTALSLRRYQAPTCSRGQIVTSRNLLLPETFRHHWMRRMVNIYVVEQAPLFGRVRRNLSDPEHLPGAYYHLDSEWPGHFGHLLTEQVSRLWAFAQARELEPGIKLLTTLQHDREPAELLGFEKQVLAAFDITPDDVHVFDSPCVPERLYTATPMFSLPAYVHPDMVRIWDRIAEHLLAGATPRSWPERIFVSRRPSLKRSCHNGAEVEEYFRAAGFEVVYPEDHPLSDQVAMFRAAEVIAGFAGSGLFSLAFTDRPKQVFSLAPDSYTARNEYLIAATRGHRLTSVWSKPDVAHPAGSWTQEAFGSSFTFDFDDEGRFLAERLALLER</sequence>
<feature type="compositionally biased region" description="Acidic residues" evidence="1">
    <location>
        <begin position="139"/>
        <end position="152"/>
    </location>
</feature>
<proteinExistence type="predicted"/>
<protein>
    <submittedName>
        <fullName evidence="3">Glycosyltransferase family 61 protein</fullName>
    </submittedName>
</protein>
<dbReference type="GO" id="GO:0016757">
    <property type="term" value="F:glycosyltransferase activity"/>
    <property type="evidence" value="ECO:0007669"/>
    <property type="project" value="InterPro"/>
</dbReference>